<evidence type="ECO:0000313" key="1">
    <source>
        <dbReference type="EMBL" id="MBY20753.1"/>
    </source>
</evidence>
<proteinExistence type="predicted"/>
<dbReference type="GO" id="GO:0005085">
    <property type="term" value="F:guanyl-nucleotide exchange factor activity"/>
    <property type="evidence" value="ECO:0007669"/>
    <property type="project" value="InterPro"/>
</dbReference>
<accession>A0A2S2NU52</accession>
<name>A0A2S2NU52_SCHGA</name>
<dbReference type="AlphaFoldDB" id="A0A2S2NU52"/>
<dbReference type="EMBL" id="GGMR01008134">
    <property type="protein sequence ID" value="MBY20753.1"/>
    <property type="molecule type" value="Transcribed_RNA"/>
</dbReference>
<dbReference type="InterPro" id="IPR011989">
    <property type="entry name" value="ARM-like"/>
</dbReference>
<gene>
    <name evidence="1" type="primary">rap1gds1-b</name>
    <name evidence="1" type="ORF">g.13171</name>
</gene>
<dbReference type="PANTHER" id="PTHR10957">
    <property type="entry name" value="RAP1 GTPASE-GDP DISSOCIATION STIMULATOR 1"/>
    <property type="match status" value="1"/>
</dbReference>
<organism evidence="1">
    <name type="scientific">Schizaphis graminum</name>
    <name type="common">Green bug aphid</name>
    <dbReference type="NCBI Taxonomy" id="13262"/>
    <lineage>
        <taxon>Eukaryota</taxon>
        <taxon>Metazoa</taxon>
        <taxon>Ecdysozoa</taxon>
        <taxon>Arthropoda</taxon>
        <taxon>Hexapoda</taxon>
        <taxon>Insecta</taxon>
        <taxon>Pterygota</taxon>
        <taxon>Neoptera</taxon>
        <taxon>Paraneoptera</taxon>
        <taxon>Hemiptera</taxon>
        <taxon>Sternorrhyncha</taxon>
        <taxon>Aphidomorpha</taxon>
        <taxon>Aphidoidea</taxon>
        <taxon>Aphididae</taxon>
        <taxon>Aphidini</taxon>
        <taxon>Schizaphis</taxon>
    </lineage>
</organism>
<protein>
    <submittedName>
        <fullName evidence="1">Rap1 GTPase-GDP dissociation stimulator 1-B</fullName>
    </submittedName>
</protein>
<dbReference type="InterPro" id="IPR040144">
    <property type="entry name" value="RAP1GDS1"/>
</dbReference>
<dbReference type="SUPFAM" id="SSF48371">
    <property type="entry name" value="ARM repeat"/>
    <property type="match status" value="1"/>
</dbReference>
<sequence length="513" mass="59537">MEKIALFETFNISKKNKQVNEKDYNNIMDLLNELSELDPKCLSEDDYEKLIKYLPLSPTHNNQVLAAACNVIASLCSVDLARHHFGEKITVSTVNILKSLASCINKDKCIQECLLQTCRAVGNLCYYHEENTKCALKEGCLLITMELLKTINNENIQPVIIGLLLNLTHLDDYNYKFQDNTIEELNFYGIQYMEYKNNNYRFYINLVSVMINIVRKSSSNTKITDYEKCYFIDRLLETHNMHANVTSICIKFIKQVSKTYNVYNWILKEKHKTLIEVLDKYEENQEEDPKLIVKKICDIIILLSNDDGSMEKNKHLNVLYLVEWLLKKLNSKNLYVKLSAVRSLGNFSRFKYEPIHTTISPANIIMKHITWFINNLDKSIKDKNSLMEVSILCLFKNLLYVTNFESVYENDIDKLIKTTIDVLNHTTFNPIVMKGLDVIRYIIKKGGISQKQLVLYKNSTFIKLVTTHCNSDDEDIKTLAKKLLFSINEDIYESEIVGSKSAEDNNIHIKDKI</sequence>
<dbReference type="Gene3D" id="1.25.10.10">
    <property type="entry name" value="Leucine-rich Repeat Variant"/>
    <property type="match status" value="2"/>
</dbReference>
<reference evidence="1" key="1">
    <citation type="submission" date="2018-04" db="EMBL/GenBank/DDBJ databases">
        <title>Transcriptome of Schizaphis graminum biotype I.</title>
        <authorList>
            <person name="Scully E.D."/>
            <person name="Geib S.M."/>
            <person name="Palmer N.A."/>
            <person name="Koch K."/>
            <person name="Bradshaw J."/>
            <person name="Heng-Moss T."/>
            <person name="Sarath G."/>
        </authorList>
    </citation>
    <scope>NUCLEOTIDE SEQUENCE</scope>
</reference>
<dbReference type="InterPro" id="IPR016024">
    <property type="entry name" value="ARM-type_fold"/>
</dbReference>